<dbReference type="Gene3D" id="1.20.120.450">
    <property type="entry name" value="dinb family like domain"/>
    <property type="match status" value="1"/>
</dbReference>
<sequence length="206" mass="22834">MTAPMQMAREEREDFAALLDQLTPEQWDQPSLCTDWRVRDVVAHVISYEDLSRPQAVARMALGLLRHRNPNAIGVALNADKSPSELTALMRKYARPRGSTAGFDGRIALTDGMVHQQDIRRPLDMPRLIKPERLVVALEFTKYAPFLRGAWRARGLRLVATDLDWTHGSGPEVRGSGEALLMAMAGRGAALSDLDGPGKARLAQRL</sequence>
<dbReference type="Proteomes" id="UP000053707">
    <property type="component" value="Unassembled WGS sequence"/>
</dbReference>
<dbReference type="InterPro" id="IPR034660">
    <property type="entry name" value="DinB/YfiT-like"/>
</dbReference>
<name>A0A124EPB6_9MYCO</name>
<dbReference type="InterPro" id="IPR017517">
    <property type="entry name" value="Maleyloyr_isom"/>
</dbReference>
<dbReference type="InterPro" id="IPR024344">
    <property type="entry name" value="MDMPI_metal-binding"/>
</dbReference>
<protein>
    <submittedName>
        <fullName evidence="2">DinB family protein</fullName>
    </submittedName>
</protein>
<dbReference type="Pfam" id="PF11716">
    <property type="entry name" value="MDMPI_N"/>
    <property type="match status" value="1"/>
</dbReference>
<feature type="domain" description="Mycothiol-dependent maleylpyruvate isomerase metal-binding" evidence="1">
    <location>
        <begin position="9"/>
        <end position="92"/>
    </location>
</feature>
<evidence type="ECO:0000259" key="1">
    <source>
        <dbReference type="Pfam" id="PF11716"/>
    </source>
</evidence>
<evidence type="ECO:0000313" key="3">
    <source>
        <dbReference type="Proteomes" id="UP000053707"/>
    </source>
</evidence>
<proteinExistence type="predicted"/>
<reference evidence="2 3" key="1">
    <citation type="submission" date="2016-01" db="EMBL/GenBank/DDBJ databases">
        <authorList>
            <consortium name="TB Trials Study Group"/>
            <person name="Sutton G."/>
            <person name="Brinkac L."/>
            <person name="Sanka R."/>
            <person name="Adams M."/>
            <person name="Lau E.L."/>
            <person name="Macaden R."/>
            <person name="Grewal H.M.S."/>
        </authorList>
    </citation>
    <scope>NUCLEOTIDE SEQUENCE [LARGE SCALE GENOMIC DNA]</scope>
    <source>
        <strain evidence="2 3">IS-1744</strain>
    </source>
</reference>
<comment type="caution">
    <text evidence="2">The sequence shown here is derived from an EMBL/GenBank/DDBJ whole genome shotgun (WGS) entry which is preliminary data.</text>
</comment>
<evidence type="ECO:0000313" key="2">
    <source>
        <dbReference type="EMBL" id="KUI14394.1"/>
    </source>
</evidence>
<dbReference type="RefSeq" id="WP_064396797.1">
    <property type="nucleotide sequence ID" value="NZ_LQIR01000023.1"/>
</dbReference>
<keyword evidence="3" id="KW-1185">Reference proteome</keyword>
<gene>
    <name evidence="2" type="ORF">AU192_14210</name>
</gene>
<dbReference type="GO" id="GO:0046872">
    <property type="term" value="F:metal ion binding"/>
    <property type="evidence" value="ECO:0007669"/>
    <property type="project" value="InterPro"/>
</dbReference>
<dbReference type="SUPFAM" id="SSF109854">
    <property type="entry name" value="DinB/YfiT-like putative metalloenzymes"/>
    <property type="match status" value="1"/>
</dbReference>
<dbReference type="AlphaFoldDB" id="A0A124EPB6"/>
<dbReference type="NCBIfam" id="TIGR03083">
    <property type="entry name" value="maleylpyruvate isomerase family mycothiol-dependent enzyme"/>
    <property type="match status" value="1"/>
</dbReference>
<dbReference type="EMBL" id="LQIR01000023">
    <property type="protein sequence ID" value="KUI14394.1"/>
    <property type="molecule type" value="Genomic_DNA"/>
</dbReference>
<accession>A0A124EPB6</accession>
<organism evidence="2 3">
    <name type="scientific">Mycobacterium lehmannii</name>
    <dbReference type="NCBI Taxonomy" id="2048550"/>
    <lineage>
        <taxon>Bacteria</taxon>
        <taxon>Bacillati</taxon>
        <taxon>Actinomycetota</taxon>
        <taxon>Actinomycetes</taxon>
        <taxon>Mycobacteriales</taxon>
        <taxon>Mycobacteriaceae</taxon>
        <taxon>Mycobacterium</taxon>
    </lineage>
</organism>